<reference evidence="1 2" key="1">
    <citation type="journal article" date="2020" name="Microorganisms">
        <title>Osmotic Adaptation and Compatible Solute Biosynthesis of Phototrophic Bacteria as Revealed from Genome Analyses.</title>
        <authorList>
            <person name="Imhoff J.F."/>
            <person name="Rahn T."/>
            <person name="Kunzel S."/>
            <person name="Keller A."/>
            <person name="Neulinger S.C."/>
        </authorList>
    </citation>
    <scope>NUCLEOTIDE SEQUENCE [LARGE SCALE GENOMIC DNA]</scope>
    <source>
        <strain evidence="1 2">DSM 9895</strain>
    </source>
</reference>
<dbReference type="Proteomes" id="UP001296873">
    <property type="component" value="Unassembled WGS sequence"/>
</dbReference>
<gene>
    <name evidence="1" type="ORF">CKO28_03300</name>
</gene>
<evidence type="ECO:0000313" key="2">
    <source>
        <dbReference type="Proteomes" id="UP001296873"/>
    </source>
</evidence>
<name>A0ABS1DAY4_9PROT</name>
<accession>A0ABS1DAY4</accession>
<comment type="caution">
    <text evidence="1">The sequence shown here is derived from an EMBL/GenBank/DDBJ whole genome shotgun (WGS) entry which is preliminary data.</text>
</comment>
<proteinExistence type="predicted"/>
<protein>
    <recommendedName>
        <fullName evidence="3">HD domain-containing protein</fullName>
    </recommendedName>
</protein>
<evidence type="ECO:0008006" key="3">
    <source>
        <dbReference type="Google" id="ProtNLM"/>
    </source>
</evidence>
<dbReference type="EMBL" id="NRRL01000003">
    <property type="protein sequence ID" value="MBK1667071.1"/>
    <property type="molecule type" value="Genomic_DNA"/>
</dbReference>
<dbReference type="RefSeq" id="WP_200339132.1">
    <property type="nucleotide sequence ID" value="NZ_NRRL01000003.1"/>
</dbReference>
<organism evidence="1 2">
    <name type="scientific">Rhodovibrio sodomensis</name>
    <dbReference type="NCBI Taxonomy" id="1088"/>
    <lineage>
        <taxon>Bacteria</taxon>
        <taxon>Pseudomonadati</taxon>
        <taxon>Pseudomonadota</taxon>
        <taxon>Alphaproteobacteria</taxon>
        <taxon>Rhodospirillales</taxon>
        <taxon>Rhodovibrionaceae</taxon>
        <taxon>Rhodovibrio</taxon>
    </lineage>
</organism>
<sequence>MIDRRLDRHLEDLPRGLTAPVRAWMQAHWPQIVAAPGSSGNHQTWPGGFLDHTLQLLALVDSLFPALATIHQPPADVTPGSAKAVLLFHDVEKPFKYTTGLPADWDKHAYLFETLRLDWGIAFSEAEKNALIYVHGEGDDYRKDARVMGPLAAICHGCDVLSARLWHDRGRPGERNTPLIVFG</sequence>
<evidence type="ECO:0000313" key="1">
    <source>
        <dbReference type="EMBL" id="MBK1667071.1"/>
    </source>
</evidence>
<keyword evidence="2" id="KW-1185">Reference proteome</keyword>